<evidence type="ECO:0000313" key="4">
    <source>
        <dbReference type="Proteomes" id="UP000718593"/>
    </source>
</evidence>
<name>A0A930BTU9_9RHOO</name>
<accession>A0A930BTU9</accession>
<comment type="similarity">
    <text evidence="1">Belongs to the RelE toxin family.</text>
</comment>
<dbReference type="PANTHER" id="PTHR33755">
    <property type="entry name" value="TOXIN PARE1-RELATED"/>
    <property type="match status" value="1"/>
</dbReference>
<sequence length="98" mass="11433">MISTRLHPAARREIRRAFEWYLQEAGPRIAAGFLDDFEQTLALLKNHPEIGEPGGSNTRRLIFQRYPYTVVYRLKDEALEVVAIAHHSRQPEYWAGRL</sequence>
<dbReference type="InterPro" id="IPR051803">
    <property type="entry name" value="TA_system_RelE-like_toxin"/>
</dbReference>
<keyword evidence="2" id="KW-1277">Toxin-antitoxin system</keyword>
<dbReference type="PANTHER" id="PTHR33755:SF8">
    <property type="entry name" value="TOXIN PARE2"/>
    <property type="match status" value="1"/>
</dbReference>
<dbReference type="EMBL" id="JABZMI010000277">
    <property type="protein sequence ID" value="MBF1165785.1"/>
    <property type="molecule type" value="Genomic_DNA"/>
</dbReference>
<proteinExistence type="inferred from homology"/>
<evidence type="ECO:0000256" key="2">
    <source>
        <dbReference type="ARBA" id="ARBA00022649"/>
    </source>
</evidence>
<dbReference type="Proteomes" id="UP000718593">
    <property type="component" value="Unassembled WGS sequence"/>
</dbReference>
<dbReference type="Gene3D" id="3.30.2310.20">
    <property type="entry name" value="RelE-like"/>
    <property type="match status" value="1"/>
</dbReference>
<protein>
    <submittedName>
        <fullName evidence="3">Type II toxin-antitoxin system RelE/ParE family toxin</fullName>
    </submittedName>
</protein>
<gene>
    <name evidence="3" type="ORF">HXL68_12200</name>
</gene>
<reference evidence="3" key="1">
    <citation type="submission" date="2020-04" db="EMBL/GenBank/DDBJ databases">
        <title>Deep metagenomics examines the oral microbiome during advanced dental caries in children, revealing novel taxa and co-occurrences with host molecules.</title>
        <authorList>
            <person name="Baker J.L."/>
            <person name="Morton J.T."/>
            <person name="Dinis M."/>
            <person name="Alvarez R."/>
            <person name="Tran N.C."/>
            <person name="Knight R."/>
            <person name="Edlund A."/>
        </authorList>
    </citation>
    <scope>NUCLEOTIDE SEQUENCE</scope>
    <source>
        <strain evidence="3">JCVI_32_bin.24</strain>
    </source>
</reference>
<dbReference type="InterPro" id="IPR035093">
    <property type="entry name" value="RelE/ParE_toxin_dom_sf"/>
</dbReference>
<evidence type="ECO:0000313" key="3">
    <source>
        <dbReference type="EMBL" id="MBF1165785.1"/>
    </source>
</evidence>
<dbReference type="Pfam" id="PF05016">
    <property type="entry name" value="ParE_toxin"/>
    <property type="match status" value="1"/>
</dbReference>
<dbReference type="InterPro" id="IPR007712">
    <property type="entry name" value="RelE/ParE_toxin"/>
</dbReference>
<dbReference type="AlphaFoldDB" id="A0A930BTU9"/>
<evidence type="ECO:0000256" key="1">
    <source>
        <dbReference type="ARBA" id="ARBA00006226"/>
    </source>
</evidence>
<organism evidence="3 4">
    <name type="scientific">Dechloromonas agitata</name>
    <dbReference type="NCBI Taxonomy" id="73030"/>
    <lineage>
        <taxon>Bacteria</taxon>
        <taxon>Pseudomonadati</taxon>
        <taxon>Pseudomonadota</taxon>
        <taxon>Betaproteobacteria</taxon>
        <taxon>Rhodocyclales</taxon>
        <taxon>Azonexaceae</taxon>
        <taxon>Dechloromonas</taxon>
    </lineage>
</organism>
<comment type="caution">
    <text evidence="3">The sequence shown here is derived from an EMBL/GenBank/DDBJ whole genome shotgun (WGS) entry which is preliminary data.</text>
</comment>